<organism evidence="2 3">
    <name type="scientific">Paenalcaligenes hermetiae</name>
    <dbReference type="NCBI Taxonomy" id="1157987"/>
    <lineage>
        <taxon>Bacteria</taxon>
        <taxon>Pseudomonadati</taxon>
        <taxon>Pseudomonadota</taxon>
        <taxon>Betaproteobacteria</taxon>
        <taxon>Burkholderiales</taxon>
        <taxon>Alcaligenaceae</taxon>
        <taxon>Paenalcaligenes</taxon>
    </lineage>
</organism>
<gene>
    <name evidence="2" type="ORF">GCM10023337_07890</name>
</gene>
<reference evidence="3" key="1">
    <citation type="journal article" date="2019" name="Int. J. Syst. Evol. Microbiol.">
        <title>The Global Catalogue of Microorganisms (GCM) 10K type strain sequencing project: providing services to taxonomists for standard genome sequencing and annotation.</title>
        <authorList>
            <consortium name="The Broad Institute Genomics Platform"/>
            <consortium name="The Broad Institute Genome Sequencing Center for Infectious Disease"/>
            <person name="Wu L."/>
            <person name="Ma J."/>
        </authorList>
    </citation>
    <scope>NUCLEOTIDE SEQUENCE [LARGE SCALE GENOMIC DNA]</scope>
    <source>
        <strain evidence="3">JCM 18423</strain>
    </source>
</reference>
<dbReference type="CDD" id="cd02947">
    <property type="entry name" value="TRX_family"/>
    <property type="match status" value="1"/>
</dbReference>
<dbReference type="RefSeq" id="WP_300647696.1">
    <property type="nucleotide sequence ID" value="NZ_BAABKD010000007.1"/>
</dbReference>
<name>A0ABP9LXE3_9BURK</name>
<dbReference type="PANTHER" id="PTHR10438:SF468">
    <property type="entry name" value="THIOREDOXIN-1-RELATED"/>
    <property type="match status" value="1"/>
</dbReference>
<dbReference type="EMBL" id="BAABKD010000007">
    <property type="protein sequence ID" value="GAA5087458.1"/>
    <property type="molecule type" value="Genomic_DNA"/>
</dbReference>
<accession>A0ABP9LXE3</accession>
<proteinExistence type="predicted"/>
<dbReference type="Gene3D" id="3.40.30.10">
    <property type="entry name" value="Glutaredoxin"/>
    <property type="match status" value="1"/>
</dbReference>
<protein>
    <recommendedName>
        <fullName evidence="1">Thioredoxin domain-containing protein</fullName>
    </recommendedName>
</protein>
<dbReference type="PANTHER" id="PTHR10438">
    <property type="entry name" value="THIOREDOXIN"/>
    <property type="match status" value="1"/>
</dbReference>
<comment type="caution">
    <text evidence="2">The sequence shown here is derived from an EMBL/GenBank/DDBJ whole genome shotgun (WGS) entry which is preliminary data.</text>
</comment>
<dbReference type="Proteomes" id="UP001500227">
    <property type="component" value="Unassembled WGS sequence"/>
</dbReference>
<dbReference type="SUPFAM" id="SSF52833">
    <property type="entry name" value="Thioredoxin-like"/>
    <property type="match status" value="1"/>
</dbReference>
<feature type="domain" description="Thioredoxin" evidence="1">
    <location>
        <begin position="1"/>
        <end position="108"/>
    </location>
</feature>
<dbReference type="InterPro" id="IPR036249">
    <property type="entry name" value="Thioredoxin-like_sf"/>
</dbReference>
<sequence length="127" mass="14827">MFYPEHNRSEIQQKLTQLTDNDYAVVCFCAAWCRTCDGFKQQLEQVAQRYPQHIFIWVDVEEHEDLLIDEDIEDFPTLLIQNKKGTIFYGPLLPFAQHLERLLDQAAAQPRYRDPVPAFVDLIIASA</sequence>
<dbReference type="PROSITE" id="PS51352">
    <property type="entry name" value="THIOREDOXIN_2"/>
    <property type="match status" value="1"/>
</dbReference>
<dbReference type="InterPro" id="IPR013766">
    <property type="entry name" value="Thioredoxin_domain"/>
</dbReference>
<evidence type="ECO:0000313" key="2">
    <source>
        <dbReference type="EMBL" id="GAA5087458.1"/>
    </source>
</evidence>
<dbReference type="InterPro" id="IPR050620">
    <property type="entry name" value="Thioredoxin_H-type-like"/>
</dbReference>
<dbReference type="Pfam" id="PF00085">
    <property type="entry name" value="Thioredoxin"/>
    <property type="match status" value="1"/>
</dbReference>
<keyword evidence="3" id="KW-1185">Reference proteome</keyword>
<evidence type="ECO:0000259" key="1">
    <source>
        <dbReference type="PROSITE" id="PS51352"/>
    </source>
</evidence>
<evidence type="ECO:0000313" key="3">
    <source>
        <dbReference type="Proteomes" id="UP001500227"/>
    </source>
</evidence>